<organism evidence="8 9">
    <name type="scientific">Ohtaekwangia koreensis</name>
    <dbReference type="NCBI Taxonomy" id="688867"/>
    <lineage>
        <taxon>Bacteria</taxon>
        <taxon>Pseudomonadati</taxon>
        <taxon>Bacteroidota</taxon>
        <taxon>Cytophagia</taxon>
        <taxon>Cytophagales</taxon>
        <taxon>Fulvivirgaceae</taxon>
        <taxon>Ohtaekwangia</taxon>
    </lineage>
</organism>
<gene>
    <name evidence="8" type="ORF">SAMN05660236_5067</name>
</gene>
<dbReference type="Gene3D" id="1.25.40.390">
    <property type="match status" value="1"/>
</dbReference>
<comment type="subcellular location">
    <subcellularLocation>
        <location evidence="1">Cell outer membrane</location>
    </subcellularLocation>
</comment>
<keyword evidence="3" id="KW-0732">Signal</keyword>
<dbReference type="Pfam" id="PF07980">
    <property type="entry name" value="SusD_RagB"/>
    <property type="match status" value="1"/>
</dbReference>
<evidence type="ECO:0000313" key="9">
    <source>
        <dbReference type="Proteomes" id="UP000190961"/>
    </source>
</evidence>
<proteinExistence type="inferred from homology"/>
<keyword evidence="9" id="KW-1185">Reference proteome</keyword>
<evidence type="ECO:0000259" key="6">
    <source>
        <dbReference type="Pfam" id="PF07980"/>
    </source>
</evidence>
<dbReference type="Pfam" id="PF14322">
    <property type="entry name" value="SusD-like_3"/>
    <property type="match status" value="1"/>
</dbReference>
<dbReference type="AlphaFoldDB" id="A0A1T5MDE9"/>
<keyword evidence="5" id="KW-0998">Cell outer membrane</keyword>
<dbReference type="GO" id="GO:0009279">
    <property type="term" value="C:cell outer membrane"/>
    <property type="evidence" value="ECO:0007669"/>
    <property type="project" value="UniProtKB-SubCell"/>
</dbReference>
<feature type="domain" description="RagB/SusD" evidence="6">
    <location>
        <begin position="385"/>
        <end position="536"/>
    </location>
</feature>
<comment type="similarity">
    <text evidence="2">Belongs to the SusD family.</text>
</comment>
<evidence type="ECO:0000313" key="8">
    <source>
        <dbReference type="EMBL" id="SKC86113.1"/>
    </source>
</evidence>
<name>A0A1T5MDE9_9BACT</name>
<dbReference type="EMBL" id="FUZU01000004">
    <property type="protein sequence ID" value="SKC86113.1"/>
    <property type="molecule type" value="Genomic_DNA"/>
</dbReference>
<evidence type="ECO:0000256" key="2">
    <source>
        <dbReference type="ARBA" id="ARBA00006275"/>
    </source>
</evidence>
<evidence type="ECO:0000256" key="5">
    <source>
        <dbReference type="ARBA" id="ARBA00023237"/>
    </source>
</evidence>
<dbReference type="Proteomes" id="UP000190961">
    <property type="component" value="Unassembled WGS sequence"/>
</dbReference>
<evidence type="ECO:0000256" key="1">
    <source>
        <dbReference type="ARBA" id="ARBA00004442"/>
    </source>
</evidence>
<evidence type="ECO:0000256" key="3">
    <source>
        <dbReference type="ARBA" id="ARBA00022729"/>
    </source>
</evidence>
<reference evidence="8 9" key="1">
    <citation type="submission" date="2017-02" db="EMBL/GenBank/DDBJ databases">
        <authorList>
            <person name="Peterson S.W."/>
        </authorList>
    </citation>
    <scope>NUCLEOTIDE SEQUENCE [LARGE SCALE GENOMIC DNA]</scope>
    <source>
        <strain evidence="8 9">DSM 25262</strain>
    </source>
</reference>
<accession>A0A1T5MDE9</accession>
<sequence length="536" mass="61769">MRPELNLKINPMKRIKYILVILLATTLNSCHDLELDISTQLTEDNFPTREEHFVAAAAAAYSAFRFDYAVKYWFLQTLSTDESIMPARGGNWYDQGRYEQLHKHTWTADHGFVLDAWNYLSNVIANTNKVLELIGEGDDADRLKAIAELRVLRALTYYMMMDLWGNIPVVTKFGDVTPPGTTPREEVFTFIENEIQESLPYLSRETGLPTYGRPNKYTAYALLAKMYLNATVYNGTNRLNDAIIACDSVINAGDYLVESDYKKMFFFNNGPSIKEFIFAVPFNPTTPNGYMLYNRYWLPRSLRKKYSLNYDPSAPMSTIPSFYAYFDDPDDIRTQLWLTGKQYFFNGTPITVNTTKIGFDETYTGSDAKDPIVYHVELTPDIELRGSRPFDTGNDEKSWNMGYRSIKYYPDSTSSNRNQNTDLPVFRYSDILLMKAEAILRGGTATQGHTPVSLVNEVRSKRTTADALADVDLEFIYEERTREFVGENWHRNDMIRFGKFENSWGFKTDTDVRKRLYPIPTNARQLNPLLEQNDGY</sequence>
<dbReference type="InterPro" id="IPR012944">
    <property type="entry name" value="SusD_RagB_dom"/>
</dbReference>
<dbReference type="SUPFAM" id="SSF48452">
    <property type="entry name" value="TPR-like"/>
    <property type="match status" value="1"/>
</dbReference>
<dbReference type="InterPro" id="IPR011990">
    <property type="entry name" value="TPR-like_helical_dom_sf"/>
</dbReference>
<protein>
    <submittedName>
        <fullName evidence="8">Starch-binding associating with outer membrane</fullName>
    </submittedName>
</protein>
<feature type="domain" description="SusD-like N-terminal" evidence="7">
    <location>
        <begin position="93"/>
        <end position="228"/>
    </location>
</feature>
<evidence type="ECO:0000256" key="4">
    <source>
        <dbReference type="ARBA" id="ARBA00023136"/>
    </source>
</evidence>
<evidence type="ECO:0000259" key="7">
    <source>
        <dbReference type="Pfam" id="PF14322"/>
    </source>
</evidence>
<dbReference type="STRING" id="688867.SAMN05660236_5067"/>
<keyword evidence="4" id="KW-0472">Membrane</keyword>
<dbReference type="InterPro" id="IPR033985">
    <property type="entry name" value="SusD-like_N"/>
</dbReference>